<dbReference type="AlphaFoldDB" id="G8QVF5"/>
<keyword evidence="1" id="KW-1133">Transmembrane helix</keyword>
<accession>G8QVF5</accession>
<dbReference type="RefSeq" id="WP_014269037.1">
    <property type="nucleotide sequence ID" value="NC_016633.1"/>
</dbReference>
<dbReference type="HOGENOM" id="CLU_155923_0_0_12"/>
<protein>
    <submittedName>
        <fullName evidence="3">Uncharacterized protein</fullName>
    </submittedName>
</protein>
<feature type="transmembrane region" description="Helical" evidence="1">
    <location>
        <begin position="84"/>
        <end position="105"/>
    </location>
</feature>
<evidence type="ECO:0000256" key="1">
    <source>
        <dbReference type="SAM" id="Phobius"/>
    </source>
</evidence>
<keyword evidence="1" id="KW-0812">Transmembrane</keyword>
<evidence type="ECO:0000313" key="3">
    <source>
        <dbReference type="EMBL" id="AEV28188.1"/>
    </source>
</evidence>
<keyword evidence="1" id="KW-0472">Membrane</keyword>
<dbReference type="EMBL" id="CP003155">
    <property type="protein sequence ID" value="AEV28188.1"/>
    <property type="molecule type" value="Genomic_DNA"/>
</dbReference>
<gene>
    <name evidence="3" type="ordered locus">SpiGrapes_0330</name>
</gene>
<feature type="transmembrane region" description="Helical" evidence="1">
    <location>
        <begin position="48"/>
        <end position="72"/>
    </location>
</feature>
<feature type="chain" id="PRO_5003515154" evidence="2">
    <location>
        <begin position="23"/>
        <end position="111"/>
    </location>
</feature>
<dbReference type="KEGG" id="sgp:SpiGrapes_0330"/>
<dbReference type="Proteomes" id="UP000005632">
    <property type="component" value="Chromosome"/>
</dbReference>
<feature type="signal peptide" evidence="2">
    <location>
        <begin position="1"/>
        <end position="22"/>
    </location>
</feature>
<reference evidence="3 4" key="1">
    <citation type="submission" date="2011-11" db="EMBL/GenBank/DDBJ databases">
        <title>Complete sequence of Spirochaeta sp. grapes.</title>
        <authorList>
            <consortium name="US DOE Joint Genome Institute"/>
            <person name="Lucas S."/>
            <person name="Han J."/>
            <person name="Lapidus A."/>
            <person name="Cheng J.-F."/>
            <person name="Goodwin L."/>
            <person name="Pitluck S."/>
            <person name="Peters L."/>
            <person name="Ovchinnikova G."/>
            <person name="Munk A.C."/>
            <person name="Detter J.C."/>
            <person name="Han C."/>
            <person name="Tapia R."/>
            <person name="Land M."/>
            <person name="Hauser L."/>
            <person name="Kyrpides N."/>
            <person name="Ivanova N."/>
            <person name="Pagani I."/>
            <person name="Ritalahtilisa K."/>
            <person name="Loeffler F."/>
            <person name="Woyke T."/>
        </authorList>
    </citation>
    <scope>NUCLEOTIDE SEQUENCE [LARGE SCALE GENOMIC DNA]</scope>
    <source>
        <strain evidence="4">ATCC BAA-1885 / DSM 22778 / Grapes</strain>
    </source>
</reference>
<keyword evidence="4" id="KW-1185">Reference proteome</keyword>
<name>G8QVF5_SPHPG</name>
<evidence type="ECO:0000313" key="4">
    <source>
        <dbReference type="Proteomes" id="UP000005632"/>
    </source>
</evidence>
<dbReference type="eggNOG" id="ENOG5034CB1">
    <property type="taxonomic scope" value="Bacteria"/>
</dbReference>
<dbReference type="STRING" id="158190.SpiGrapes_0330"/>
<evidence type="ECO:0000256" key="2">
    <source>
        <dbReference type="SAM" id="SignalP"/>
    </source>
</evidence>
<organism evidence="3 4">
    <name type="scientific">Sphaerochaeta pleomorpha (strain ATCC BAA-1885 / DSM 22778 / Grapes)</name>
    <dbReference type="NCBI Taxonomy" id="158190"/>
    <lineage>
        <taxon>Bacteria</taxon>
        <taxon>Pseudomonadati</taxon>
        <taxon>Spirochaetota</taxon>
        <taxon>Spirochaetia</taxon>
        <taxon>Spirochaetales</taxon>
        <taxon>Sphaerochaetaceae</taxon>
        <taxon>Sphaerochaeta</taxon>
    </lineage>
</organism>
<sequence length="111" mass="12137">MKKAFALFFLVIFLASSMPAFSEALPTYVPYEKNEFPLWTYKVRRAESLFFGSMALTLPVAILAYNVAVNYLSVPAASSQINTFLIQLGVASTLSAGISLADYIIGETRGL</sequence>
<proteinExistence type="predicted"/>
<keyword evidence="2" id="KW-0732">Signal</keyword>
<dbReference type="OrthoDB" id="362894at2"/>